<proteinExistence type="predicted"/>
<organism evidence="2 3">
    <name type="scientific">Bacillus cereus</name>
    <dbReference type="NCBI Taxonomy" id="1396"/>
    <lineage>
        <taxon>Bacteria</taxon>
        <taxon>Bacillati</taxon>
        <taxon>Bacillota</taxon>
        <taxon>Bacilli</taxon>
        <taxon>Bacillales</taxon>
        <taxon>Bacillaceae</taxon>
        <taxon>Bacillus</taxon>
        <taxon>Bacillus cereus group</taxon>
    </lineage>
</organism>
<keyword evidence="1" id="KW-0720">Serine protease</keyword>
<dbReference type="AlphaFoldDB" id="A0A9X7GN61"/>
<evidence type="ECO:0008006" key="4">
    <source>
        <dbReference type="Google" id="ProtNLM"/>
    </source>
</evidence>
<dbReference type="RefSeq" id="WP_098771666.1">
    <property type="nucleotide sequence ID" value="NZ_NUIQ01000228.1"/>
</dbReference>
<accession>A0A9X7GN61</accession>
<evidence type="ECO:0000313" key="3">
    <source>
        <dbReference type="Proteomes" id="UP000223834"/>
    </source>
</evidence>
<evidence type="ECO:0000256" key="1">
    <source>
        <dbReference type="ARBA" id="ARBA00022825"/>
    </source>
</evidence>
<comment type="caution">
    <text evidence="2">The sequence shown here is derived from an EMBL/GenBank/DDBJ whole genome shotgun (WGS) entry which is preliminary data.</text>
</comment>
<dbReference type="Gene3D" id="2.40.10.10">
    <property type="entry name" value="Trypsin-like serine proteases"/>
    <property type="match status" value="1"/>
</dbReference>
<gene>
    <name evidence="2" type="ORF">CN980_23600</name>
</gene>
<reference evidence="2 3" key="1">
    <citation type="submission" date="2017-09" db="EMBL/GenBank/DDBJ databases">
        <title>Large-scale bioinformatics analysis of Bacillus genomes uncovers conserved roles of natural products in bacterial physiology.</title>
        <authorList>
            <consortium name="Agbiome Team Llc"/>
            <person name="Bleich R.M."/>
            <person name="Grubbs K.J."/>
            <person name="Santa Maria K.C."/>
            <person name="Allen S.E."/>
            <person name="Farag S."/>
            <person name="Shank E.A."/>
            <person name="Bowers A."/>
        </authorList>
    </citation>
    <scope>NUCLEOTIDE SEQUENCE [LARGE SCALE GENOMIC DNA]</scope>
    <source>
        <strain evidence="2 3">AFS049141</strain>
    </source>
</reference>
<name>A0A9X7GN61_BACCE</name>
<dbReference type="EMBL" id="NUIQ01000228">
    <property type="protein sequence ID" value="PGO65819.1"/>
    <property type="molecule type" value="Genomic_DNA"/>
</dbReference>
<dbReference type="GO" id="GO:0008236">
    <property type="term" value="F:serine-type peptidase activity"/>
    <property type="evidence" value="ECO:0007669"/>
    <property type="project" value="UniProtKB-KW"/>
</dbReference>
<dbReference type="Proteomes" id="UP000223834">
    <property type="component" value="Unassembled WGS sequence"/>
</dbReference>
<dbReference type="InterPro" id="IPR009003">
    <property type="entry name" value="Peptidase_S1_PA"/>
</dbReference>
<protein>
    <recommendedName>
        <fullName evidence="4">Trypsin-like peptidase domain-containing protein</fullName>
    </recommendedName>
</protein>
<keyword evidence="1" id="KW-0378">Hydrolase</keyword>
<sequence length="249" mass="28870">MKEIIIEREELLKQFVEFVPWSGKYLVRIFQMKDGLQSLGSGGLLKYKGRHFVLTNAHVIKEVEDKKDIRIPYTINESQTRSMTVIDMKRDFPADIAVLEVEFNDYLAISNHSFLDSNLIDTNITEYTNNTNILYLHGYPSSRTIIDEKNKVVDMETLPYCTFVAEFDTDVNSVYAYIDDEVTTEHNITIPTPVVDGMSGSFVYGYYLEEPKFKLIGVLTNWFIPLGRLDIYPIQEFMDYIDQNCFSNN</sequence>
<dbReference type="SUPFAM" id="SSF50494">
    <property type="entry name" value="Trypsin-like serine proteases"/>
    <property type="match status" value="1"/>
</dbReference>
<evidence type="ECO:0000313" key="2">
    <source>
        <dbReference type="EMBL" id="PGO65819.1"/>
    </source>
</evidence>
<keyword evidence="1" id="KW-0645">Protease</keyword>
<dbReference type="InterPro" id="IPR043504">
    <property type="entry name" value="Peptidase_S1_PA_chymotrypsin"/>
</dbReference>